<dbReference type="PANTHER" id="PTHR40115:SF1">
    <property type="entry name" value="INNER MEMBRANE PROTEIN WITH PEPSY TM HELIX"/>
    <property type="match status" value="1"/>
</dbReference>
<accession>A0ABS7ZPM3</accession>
<keyword evidence="1" id="KW-0472">Membrane</keyword>
<feature type="transmembrane region" description="Helical" evidence="1">
    <location>
        <begin position="14"/>
        <end position="36"/>
    </location>
</feature>
<dbReference type="InterPro" id="IPR032307">
    <property type="entry name" value="PepSY_TM-like_2"/>
</dbReference>
<evidence type="ECO:0000256" key="1">
    <source>
        <dbReference type="SAM" id="Phobius"/>
    </source>
</evidence>
<comment type="caution">
    <text evidence="2">The sequence shown here is derived from an EMBL/GenBank/DDBJ whole genome shotgun (WGS) entry which is preliminary data.</text>
</comment>
<organism evidence="2 3">
    <name type="scientific">Thalassolituus marinus</name>
    <dbReference type="NCBI Taxonomy" id="671053"/>
    <lineage>
        <taxon>Bacteria</taxon>
        <taxon>Pseudomonadati</taxon>
        <taxon>Pseudomonadota</taxon>
        <taxon>Gammaproteobacteria</taxon>
        <taxon>Oceanospirillales</taxon>
        <taxon>Oceanospirillaceae</taxon>
        <taxon>Thalassolituus</taxon>
    </lineage>
</organism>
<keyword evidence="1" id="KW-0812">Transmembrane</keyword>
<sequence length="199" mass="22103">MAATSFLRISIRQWHWVSSAFCLVGMILFAITGITLNHASSIESTPHTISIEAELSAGLLTALRQKEEGPLPLAVRHWLAEQHSIVTSSAAAEWEDDEVYLALPRPGGDAWLSIDRSSGSLIYEATERGWISYFNDLHKGRNTGVAWQWFLDGFAVVCLIFCLSGLWLLTQYARQRPGTWPVTALGVVLPFIILILTVH</sequence>
<keyword evidence="1" id="KW-1133">Transmembrane helix</keyword>
<feature type="transmembrane region" description="Helical" evidence="1">
    <location>
        <begin position="149"/>
        <end position="168"/>
    </location>
</feature>
<evidence type="ECO:0000313" key="3">
    <source>
        <dbReference type="Proteomes" id="UP000714380"/>
    </source>
</evidence>
<gene>
    <name evidence="2" type="ORF">I9W95_08585</name>
</gene>
<dbReference type="Pfam" id="PF16357">
    <property type="entry name" value="PepSY_TM_like_2"/>
    <property type="match status" value="1"/>
</dbReference>
<proteinExistence type="predicted"/>
<evidence type="ECO:0000313" key="2">
    <source>
        <dbReference type="EMBL" id="MCA6063664.1"/>
    </source>
</evidence>
<dbReference type="Proteomes" id="UP000714380">
    <property type="component" value="Unassembled WGS sequence"/>
</dbReference>
<protein>
    <submittedName>
        <fullName evidence="2">PepSY-associated TM helix domain-containing protein</fullName>
    </submittedName>
</protein>
<name>A0ABS7ZPM3_9GAMM</name>
<dbReference type="PANTHER" id="PTHR40115">
    <property type="entry name" value="INNER MEMBRANE PROTEIN WITH PEPSY TM HELIX"/>
    <property type="match status" value="1"/>
</dbReference>
<dbReference type="EMBL" id="JAEDAH010000042">
    <property type="protein sequence ID" value="MCA6063664.1"/>
    <property type="molecule type" value="Genomic_DNA"/>
</dbReference>
<feature type="transmembrane region" description="Helical" evidence="1">
    <location>
        <begin position="180"/>
        <end position="198"/>
    </location>
</feature>
<keyword evidence="3" id="KW-1185">Reference proteome</keyword>
<dbReference type="RefSeq" id="WP_225673873.1">
    <property type="nucleotide sequence ID" value="NZ_JAEDAH010000042.1"/>
</dbReference>
<reference evidence="2 3" key="1">
    <citation type="submission" date="2020-12" db="EMBL/GenBank/DDBJ databases">
        <title>Novel Thalassolituus-related marine hydrocarbonoclastic bacteria mediated algae-derived hydrocarbons mineralization in twilight zone of the northern South China Sea.</title>
        <authorList>
            <person name="Dong C."/>
        </authorList>
    </citation>
    <scope>NUCLEOTIDE SEQUENCE [LARGE SCALE GENOMIC DNA]</scope>
    <source>
        <strain evidence="2 3">IMCC1826</strain>
    </source>
</reference>